<dbReference type="Proteomes" id="UP000264840">
    <property type="component" value="Unplaced"/>
</dbReference>
<dbReference type="GO" id="GO:0016787">
    <property type="term" value="F:hydrolase activity"/>
    <property type="evidence" value="ECO:0007669"/>
    <property type="project" value="UniProtKB-KW"/>
</dbReference>
<dbReference type="GO" id="GO:0005525">
    <property type="term" value="F:GTP binding"/>
    <property type="evidence" value="ECO:0007669"/>
    <property type="project" value="UniProtKB-KW"/>
</dbReference>
<keyword evidence="3" id="KW-0378">Hydrolase</keyword>
<dbReference type="InterPro" id="IPR051515">
    <property type="entry name" value="IRG"/>
</dbReference>
<evidence type="ECO:0000259" key="5">
    <source>
        <dbReference type="PROSITE" id="PS51716"/>
    </source>
</evidence>
<dbReference type="PROSITE" id="PS51716">
    <property type="entry name" value="G_IRG"/>
    <property type="match status" value="1"/>
</dbReference>
<proteinExistence type="inferred from homology"/>
<evidence type="ECO:0000313" key="6">
    <source>
        <dbReference type="Ensembl" id="ENSHBUP00000003699.1"/>
    </source>
</evidence>
<accession>A0A3Q2V029</accession>
<comment type="similarity">
    <text evidence="1">Belongs to the TRAFAC class dynamin-like GTPase superfamily. IRG family.</text>
</comment>
<dbReference type="Gene3D" id="3.40.50.300">
    <property type="entry name" value="P-loop containing nucleotide triphosphate hydrolases"/>
    <property type="match status" value="1"/>
</dbReference>
<dbReference type="InterPro" id="IPR030385">
    <property type="entry name" value="G_IRG_dom"/>
</dbReference>
<keyword evidence="2" id="KW-0547">Nucleotide-binding</keyword>
<evidence type="ECO:0000256" key="2">
    <source>
        <dbReference type="ARBA" id="ARBA00022741"/>
    </source>
</evidence>
<dbReference type="GO" id="GO:0016020">
    <property type="term" value="C:membrane"/>
    <property type="evidence" value="ECO:0007669"/>
    <property type="project" value="InterPro"/>
</dbReference>
<protein>
    <recommendedName>
        <fullName evidence="5">IRG-type G domain-containing protein</fullName>
    </recommendedName>
</protein>
<dbReference type="InterPro" id="IPR007743">
    <property type="entry name" value="Immunity-related_GTPase-like"/>
</dbReference>
<evidence type="ECO:0000256" key="4">
    <source>
        <dbReference type="ARBA" id="ARBA00023134"/>
    </source>
</evidence>
<organism evidence="6 7">
    <name type="scientific">Haplochromis burtoni</name>
    <name type="common">Burton's mouthbrooder</name>
    <name type="synonym">Chromis burtoni</name>
    <dbReference type="NCBI Taxonomy" id="8153"/>
    <lineage>
        <taxon>Eukaryota</taxon>
        <taxon>Metazoa</taxon>
        <taxon>Chordata</taxon>
        <taxon>Craniata</taxon>
        <taxon>Vertebrata</taxon>
        <taxon>Euteleostomi</taxon>
        <taxon>Actinopterygii</taxon>
        <taxon>Neopterygii</taxon>
        <taxon>Teleostei</taxon>
        <taxon>Neoteleostei</taxon>
        <taxon>Acanthomorphata</taxon>
        <taxon>Ovalentaria</taxon>
        <taxon>Cichlomorphae</taxon>
        <taxon>Cichliformes</taxon>
        <taxon>Cichlidae</taxon>
        <taxon>African cichlids</taxon>
        <taxon>Pseudocrenilabrinae</taxon>
        <taxon>Haplochromini</taxon>
        <taxon>Haplochromis</taxon>
    </lineage>
</organism>
<dbReference type="Pfam" id="PF05049">
    <property type="entry name" value="IIGP"/>
    <property type="match status" value="1"/>
</dbReference>
<sequence>FAAADVIDCFREEIDEAVLKNDQQAAAAKIKELMMKENNIKLNIAITGESGAGKSTFINALRGMSDDDEGAAPTGVTETTMKVTPYPHPNYPNVTLWDLPGIGTTRFPADKYLKLVGFQKFDFFIIISDTRFRENDVKLAQEIQKMKKKFYFVRSKIDNNMRAEGRKKDFNEDEALTKIREYCIKGLQRQGIESPQVFLVFSFELHLYNFPLLHQTLDRDLPAHKRDALLCAMPNFNPEIIRKKKQALRSKVKYWATLSAAGAAVPVPGLSIAVDAALLVGVVTHYVHAFGLDIPSLKRLSARTGVPYAALCDVIISPLAAAKITKELLLKVIAQLGSVAALIVAEEVSRWIPFIGILVSAGRSFTTTYKILKLILDKLADDAQRVFERALG</sequence>
<dbReference type="FunFam" id="3.40.50.300:FF:000541">
    <property type="entry name" value="Immunity related GTPase M"/>
    <property type="match status" value="1"/>
</dbReference>
<feature type="domain" description="IRG-type G" evidence="5">
    <location>
        <begin position="40"/>
        <end position="220"/>
    </location>
</feature>
<keyword evidence="4" id="KW-0342">GTP-binding</keyword>
<name>A0A3Q2V029_HAPBU</name>
<evidence type="ECO:0000256" key="3">
    <source>
        <dbReference type="ARBA" id="ARBA00022801"/>
    </source>
</evidence>
<dbReference type="SUPFAM" id="SSF52540">
    <property type="entry name" value="P-loop containing nucleoside triphosphate hydrolases"/>
    <property type="match status" value="1"/>
</dbReference>
<evidence type="ECO:0000313" key="7">
    <source>
        <dbReference type="Proteomes" id="UP000264840"/>
    </source>
</evidence>
<dbReference type="PANTHER" id="PTHR32341:SF10">
    <property type="entry name" value="INTERFERON-INDUCIBLE GTPASE 5"/>
    <property type="match status" value="1"/>
</dbReference>
<evidence type="ECO:0000256" key="1">
    <source>
        <dbReference type="ARBA" id="ARBA00005429"/>
    </source>
</evidence>
<keyword evidence="7" id="KW-1185">Reference proteome</keyword>
<dbReference type="AlphaFoldDB" id="A0A3Q2V029"/>
<reference evidence="6" key="2">
    <citation type="submission" date="2025-09" db="UniProtKB">
        <authorList>
            <consortium name="Ensembl"/>
        </authorList>
    </citation>
    <scope>IDENTIFICATION</scope>
</reference>
<reference evidence="6" key="1">
    <citation type="submission" date="2025-08" db="UniProtKB">
        <authorList>
            <consortium name="Ensembl"/>
        </authorList>
    </citation>
    <scope>IDENTIFICATION</scope>
</reference>
<dbReference type="InterPro" id="IPR027417">
    <property type="entry name" value="P-loop_NTPase"/>
</dbReference>
<dbReference type="Ensembl" id="ENSHBUT00000009948.1">
    <property type="protein sequence ID" value="ENSHBUP00000003699.1"/>
    <property type="gene ID" value="ENSHBUG00000004954.1"/>
</dbReference>
<dbReference type="PANTHER" id="PTHR32341">
    <property type="entry name" value="INTERFERON-INDUCIBLE GTPASE"/>
    <property type="match status" value="1"/>
</dbReference>
<dbReference type="GeneTree" id="ENSGT00950000183007"/>